<keyword evidence="2" id="KW-0217">Developmental protein</keyword>
<comment type="subcellular location">
    <subcellularLocation>
        <location evidence="1">Nucleus</location>
    </subcellularLocation>
</comment>
<organism evidence="3 4">
    <name type="scientific">Polyodon spathula</name>
    <name type="common">North American paddlefish</name>
    <name type="synonym">Squalus spathula</name>
    <dbReference type="NCBI Taxonomy" id="7913"/>
    <lineage>
        <taxon>Eukaryota</taxon>
        <taxon>Metazoa</taxon>
        <taxon>Chordata</taxon>
        <taxon>Craniata</taxon>
        <taxon>Vertebrata</taxon>
        <taxon>Euteleostomi</taxon>
        <taxon>Actinopterygii</taxon>
        <taxon>Chondrostei</taxon>
        <taxon>Acipenseriformes</taxon>
        <taxon>Polyodontidae</taxon>
        <taxon>Polyodon</taxon>
    </lineage>
</organism>
<proteinExistence type="predicted"/>
<protein>
    <submittedName>
        <fullName evidence="3">HOX71 protein</fullName>
    </submittedName>
</protein>
<evidence type="ECO:0000256" key="2">
    <source>
        <dbReference type="ARBA" id="ARBA00022473"/>
    </source>
</evidence>
<feature type="non-terminal residue" evidence="3">
    <location>
        <position position="1"/>
    </location>
</feature>
<comment type="caution">
    <text evidence="3">The sequence shown here is derived from an EMBL/GenBank/DDBJ whole genome shotgun (WGS) entry which is preliminary data.</text>
</comment>
<dbReference type="EMBL" id="JAAWVQ010114792">
    <property type="protein sequence ID" value="MBN3282119.1"/>
    <property type="molecule type" value="Genomic_DNA"/>
</dbReference>
<accession>A0ABS2Y6Q3</accession>
<dbReference type="PANTHER" id="PTHR24338">
    <property type="entry name" value="HOMEOBOX PROTEIN MSX"/>
    <property type="match status" value="1"/>
</dbReference>
<reference evidence="3" key="1">
    <citation type="journal article" date="2021" name="Cell">
        <title>Tracing the genetic footprints of vertebrate landing in non-teleost ray-finned fishes.</title>
        <authorList>
            <person name="Bi X."/>
            <person name="Wang K."/>
            <person name="Yang L."/>
            <person name="Pan H."/>
            <person name="Jiang H."/>
            <person name="Wei Q."/>
            <person name="Fang M."/>
            <person name="Yu H."/>
            <person name="Zhu C."/>
            <person name="Cai Y."/>
            <person name="He Y."/>
            <person name="Gan X."/>
            <person name="Zeng H."/>
            <person name="Yu D."/>
            <person name="Zhu Y."/>
            <person name="Jiang H."/>
            <person name="Qiu Q."/>
            <person name="Yang H."/>
            <person name="Zhang Y.E."/>
            <person name="Wang W."/>
            <person name="Zhu M."/>
            <person name="He S."/>
            <person name="Zhang G."/>
        </authorList>
    </citation>
    <scope>NUCLEOTIDE SEQUENCE</scope>
    <source>
        <strain evidence="3">Pddl_001</strain>
    </source>
</reference>
<keyword evidence="4" id="KW-1185">Reference proteome</keyword>
<gene>
    <name evidence="3" type="primary">Hox71_0</name>
    <name evidence="3" type="ORF">GTO93_0002192</name>
</gene>
<dbReference type="PANTHER" id="PTHR24338:SF8">
    <property type="entry name" value="HOMEOBOX PROTEIN MSX-1"/>
    <property type="match status" value="1"/>
</dbReference>
<evidence type="ECO:0000313" key="3">
    <source>
        <dbReference type="EMBL" id="MBN3282119.1"/>
    </source>
</evidence>
<dbReference type="InterPro" id="IPR050674">
    <property type="entry name" value="Msh_Homeobox_Regulators"/>
</dbReference>
<feature type="non-terminal residue" evidence="3">
    <location>
        <position position="58"/>
    </location>
</feature>
<evidence type="ECO:0000256" key="1">
    <source>
        <dbReference type="ARBA" id="ARBA00004123"/>
    </source>
</evidence>
<dbReference type="Proteomes" id="UP001166093">
    <property type="component" value="Unassembled WGS sequence"/>
</dbReference>
<name>A0ABS2Y6Q3_POLSP</name>
<evidence type="ECO:0000313" key="4">
    <source>
        <dbReference type="Proteomes" id="UP001166093"/>
    </source>
</evidence>
<sequence length="58" mass="6137">MAAKPMLPPAFGISFPLGGQVPATSLYGAPHPFHRQSLPMSPVGLYAAHVGYSMYHLA</sequence>